<sequence length="59" mass="6816">MADVIIALCLSYLPSSELLRCLRSDDKYKDLTSRFGQLFSIEIPNQNITDEDLKYFRGV</sequence>
<dbReference type="EMBL" id="MK072244">
    <property type="protein sequence ID" value="AYV80471.1"/>
    <property type="molecule type" value="Genomic_DNA"/>
</dbReference>
<proteinExistence type="predicted"/>
<gene>
    <name evidence="1" type="ORF">Harvfovirus2_1</name>
</gene>
<reference evidence="1" key="1">
    <citation type="submission" date="2018-10" db="EMBL/GenBank/DDBJ databases">
        <title>Hidden diversity of soil giant viruses.</title>
        <authorList>
            <person name="Schulz F."/>
            <person name="Alteio L."/>
            <person name="Goudeau D."/>
            <person name="Ryan E.M."/>
            <person name="Malmstrom R.R."/>
            <person name="Blanchard J."/>
            <person name="Woyke T."/>
        </authorList>
    </citation>
    <scope>NUCLEOTIDE SEQUENCE</scope>
    <source>
        <strain evidence="1">HAV1</strain>
    </source>
</reference>
<name>A0A3G5A2P9_9VIRU</name>
<feature type="non-terminal residue" evidence="1">
    <location>
        <position position="59"/>
    </location>
</feature>
<organism evidence="1">
    <name type="scientific">Harvfovirus sp</name>
    <dbReference type="NCBI Taxonomy" id="2487768"/>
    <lineage>
        <taxon>Viruses</taxon>
        <taxon>Varidnaviria</taxon>
        <taxon>Bamfordvirae</taxon>
        <taxon>Nucleocytoviricota</taxon>
        <taxon>Megaviricetes</taxon>
        <taxon>Imitervirales</taxon>
        <taxon>Mimiviridae</taxon>
        <taxon>Klosneuvirinae</taxon>
    </lineage>
</organism>
<evidence type="ECO:0000313" key="1">
    <source>
        <dbReference type="EMBL" id="AYV80471.1"/>
    </source>
</evidence>
<accession>A0A3G5A2P9</accession>
<protein>
    <submittedName>
        <fullName evidence="1">Uncharacterized protein</fullName>
    </submittedName>
</protein>